<proteinExistence type="predicted"/>
<name>A0A7W9KFG8_9PSEU</name>
<keyword evidence="1" id="KW-0418">Kinase</keyword>
<evidence type="ECO:0000313" key="1">
    <source>
        <dbReference type="EMBL" id="MBB5891645.1"/>
    </source>
</evidence>
<accession>A0A7W9KFG8</accession>
<dbReference type="RefSeq" id="WP_184861891.1">
    <property type="nucleotide sequence ID" value="NZ_BAAAWY010000095.1"/>
</dbReference>
<dbReference type="SUPFAM" id="SSF56112">
    <property type="entry name" value="Protein kinase-like (PK-like)"/>
    <property type="match status" value="1"/>
</dbReference>
<comment type="caution">
    <text evidence="1">The sequence shown here is derived from an EMBL/GenBank/DDBJ whole genome shotgun (WGS) entry which is preliminary data.</text>
</comment>
<dbReference type="InterPro" id="IPR006748">
    <property type="entry name" value="NH2Glyco/OHUrea_AB-resist_kin"/>
</dbReference>
<keyword evidence="1" id="KW-0808">Transferase</keyword>
<dbReference type="GO" id="GO:0019748">
    <property type="term" value="P:secondary metabolic process"/>
    <property type="evidence" value="ECO:0007669"/>
    <property type="project" value="InterPro"/>
</dbReference>
<reference evidence="1 2" key="1">
    <citation type="submission" date="2020-08" db="EMBL/GenBank/DDBJ databases">
        <title>Sequencing the genomes of 1000 actinobacteria strains.</title>
        <authorList>
            <person name="Klenk H.-P."/>
        </authorList>
    </citation>
    <scope>NUCLEOTIDE SEQUENCE [LARGE SCALE GENOMIC DNA]</scope>
    <source>
        <strain evidence="1 2">DSM 43851</strain>
    </source>
</reference>
<dbReference type="AlphaFoldDB" id="A0A7W9KFG8"/>
<dbReference type="EC" id="2.7.1.72" evidence="1"/>
<evidence type="ECO:0000313" key="2">
    <source>
        <dbReference type="Proteomes" id="UP000585638"/>
    </source>
</evidence>
<gene>
    <name evidence="1" type="ORF">BJ998_002841</name>
</gene>
<dbReference type="GO" id="GO:0050300">
    <property type="term" value="F:aminoglycoside 6-kinase activity"/>
    <property type="evidence" value="ECO:0007669"/>
    <property type="project" value="UniProtKB-EC"/>
</dbReference>
<dbReference type="EMBL" id="JACHIR010000001">
    <property type="protein sequence ID" value="MBB5891645.1"/>
    <property type="molecule type" value="Genomic_DNA"/>
</dbReference>
<dbReference type="Pfam" id="PF04655">
    <property type="entry name" value="APH_6_hur"/>
    <property type="match status" value="1"/>
</dbReference>
<protein>
    <submittedName>
        <fullName evidence="1">Streptomycin 6-kinase</fullName>
        <ecNumber evidence="1">2.7.1.72</ecNumber>
    </submittedName>
</protein>
<dbReference type="InterPro" id="IPR011009">
    <property type="entry name" value="Kinase-like_dom_sf"/>
</dbReference>
<keyword evidence="2" id="KW-1185">Reference proteome</keyword>
<sequence length="284" mass="31798">MIRIPKDFAETVLSWGDDHATRWLLGLPELAAEYLDRWDLTPDGAPLNGFVSVVQPVRRADGTPAMLKLGLTHEESEHEWYALSIWDGDGAVRLLDHDADDGVLLLERLRPETLATQPISDALTIAGTLRSRLLRPAPSPMRTLRANAARWAEELPQATGIPSRILDEAVDICRSLGPHAQRQMVNEDQHFHNILASDREPWLVIDPKVIAADPEFGLATLLWNRFEPDRIEHRLDMLVEIEGLDADKARAWTFVSAVVNWADADNDSWTAERCQVIATTLATT</sequence>
<dbReference type="Proteomes" id="UP000585638">
    <property type="component" value="Unassembled WGS sequence"/>
</dbReference>
<organism evidence="1 2">
    <name type="scientific">Kutzneria kofuensis</name>
    <dbReference type="NCBI Taxonomy" id="103725"/>
    <lineage>
        <taxon>Bacteria</taxon>
        <taxon>Bacillati</taxon>
        <taxon>Actinomycetota</taxon>
        <taxon>Actinomycetes</taxon>
        <taxon>Pseudonocardiales</taxon>
        <taxon>Pseudonocardiaceae</taxon>
        <taxon>Kutzneria</taxon>
    </lineage>
</organism>